<gene>
    <name evidence="2" type="ORF">FHW16_004596</name>
</gene>
<comment type="caution">
    <text evidence="2">The sequence shown here is derived from an EMBL/GenBank/DDBJ whole genome shotgun (WGS) entry which is preliminary data.</text>
</comment>
<accession>A0A839ELE3</accession>
<dbReference type="AlphaFoldDB" id="A0A839ELE3"/>
<keyword evidence="1" id="KW-0472">Membrane</keyword>
<sequence>MNESDPEGVMVTVESISKTPLSILRSSPDHIQRHDISDEELTFLLSTDQSIKGQFLWTAIGACLGAASPTVEAFKRLGTAEFGTGSLTNCIIFGAALVVIIVLLILKRKEPDLASETAKAIRSRTSRIDN</sequence>
<evidence type="ECO:0000256" key="1">
    <source>
        <dbReference type="SAM" id="Phobius"/>
    </source>
</evidence>
<keyword evidence="3" id="KW-1185">Reference proteome</keyword>
<dbReference type="Proteomes" id="UP000549052">
    <property type="component" value="Unassembled WGS sequence"/>
</dbReference>
<evidence type="ECO:0000313" key="3">
    <source>
        <dbReference type="Proteomes" id="UP000549052"/>
    </source>
</evidence>
<evidence type="ECO:0000313" key="2">
    <source>
        <dbReference type="EMBL" id="MBA8880871.1"/>
    </source>
</evidence>
<dbReference type="RefSeq" id="WP_182551491.1">
    <property type="nucleotide sequence ID" value="NZ_JACGXN010000009.1"/>
</dbReference>
<protein>
    <submittedName>
        <fullName evidence="2">Uncharacterized protein</fullName>
    </submittedName>
</protein>
<proteinExistence type="predicted"/>
<feature type="transmembrane region" description="Helical" evidence="1">
    <location>
        <begin position="86"/>
        <end position="106"/>
    </location>
</feature>
<keyword evidence="1" id="KW-1133">Transmembrane helix</keyword>
<keyword evidence="1" id="KW-0812">Transmembrane</keyword>
<name>A0A839ELE3_9HYPH</name>
<dbReference type="EMBL" id="JACGXN010000009">
    <property type="protein sequence ID" value="MBA8880871.1"/>
    <property type="molecule type" value="Genomic_DNA"/>
</dbReference>
<reference evidence="2 3" key="1">
    <citation type="submission" date="2020-07" db="EMBL/GenBank/DDBJ databases">
        <title>Genomic Encyclopedia of Type Strains, Phase IV (KMG-V): Genome sequencing to study the core and pangenomes of soil and plant-associated prokaryotes.</title>
        <authorList>
            <person name="Whitman W."/>
        </authorList>
    </citation>
    <scope>NUCLEOTIDE SEQUENCE [LARGE SCALE GENOMIC DNA]</scope>
    <source>
        <strain evidence="2 3">AN3</strain>
    </source>
</reference>
<organism evidence="2 3">
    <name type="scientific">Phyllobacterium myrsinacearum</name>
    <dbReference type="NCBI Taxonomy" id="28101"/>
    <lineage>
        <taxon>Bacteria</taxon>
        <taxon>Pseudomonadati</taxon>
        <taxon>Pseudomonadota</taxon>
        <taxon>Alphaproteobacteria</taxon>
        <taxon>Hyphomicrobiales</taxon>
        <taxon>Phyllobacteriaceae</taxon>
        <taxon>Phyllobacterium</taxon>
    </lineage>
</organism>